<dbReference type="Proteomes" id="UP000280444">
    <property type="component" value="Unassembled WGS sequence"/>
</dbReference>
<dbReference type="InterPro" id="IPR052935">
    <property type="entry name" value="Mg2+_PAP"/>
</dbReference>
<sequence>MARTHDQRRWLSERRGWRQFFDAQVPREPVAVTIGRARVVTAADRGGYVDLVCEGHGLTPGWHTAWIQPLSREQVRECPSLSALPCAVSAASDNEAAAGEVTSAVEPAAWVDIDGVRIDAGRAVPVAVRVVGDAERFGVVSDIDDTVIVSMVPRPFVAARHALIDRVAAREAVPGMAKLLTYLSQRAARDAGEPLEGVPAPTVYVSTGAWNVVPTVREFMGRVHFPRGAYLMTDFGPSNTGWFRSGREHKRRELRRLAADLPHMRWFLVGDDGQRDPEIYAEFAREFPQHVAGIAIRSLSSREQFLAHGTLSSLFPDALRDVPEGIPVWFGEDGFRLHEQVKAAE</sequence>
<reference evidence="2 3" key="1">
    <citation type="submission" date="2018-11" db="EMBL/GenBank/DDBJ databases">
        <title>Genomes From Bacteria Associated with the Canine Oral Cavity: a Test Case for Automated Genome-Based Taxonomic Assignment.</title>
        <authorList>
            <person name="Coil D.A."/>
            <person name="Jospin G."/>
            <person name="Darling A.E."/>
            <person name="Wallis C."/>
            <person name="Davis I.J."/>
            <person name="Harris S."/>
            <person name="Eisen J.A."/>
            <person name="Holcombe L.J."/>
            <person name="O'Flynn C."/>
        </authorList>
    </citation>
    <scope>NUCLEOTIDE SEQUENCE [LARGE SCALE GENOMIC DNA]</scope>
    <source>
        <strain evidence="2 3">OH770</strain>
    </source>
</reference>
<dbReference type="EMBL" id="RQZF01000010">
    <property type="protein sequence ID" value="RRC94795.1"/>
    <property type="molecule type" value="Genomic_DNA"/>
</dbReference>
<comment type="caution">
    <text evidence="2">The sequence shown here is derived from an EMBL/GenBank/DDBJ whole genome shotgun (WGS) entry which is preliminary data.</text>
</comment>
<gene>
    <name evidence="2" type="ORF">EII11_08705</name>
</gene>
<dbReference type="PANTHER" id="PTHR28208:SF3">
    <property type="entry name" value="PHOSPHATIDATE PHOSPHATASE APP1"/>
    <property type="match status" value="1"/>
</dbReference>
<feature type="domain" description="Phosphatidate phosphatase APP1 catalytic" evidence="1">
    <location>
        <begin position="137"/>
        <end position="297"/>
    </location>
</feature>
<evidence type="ECO:0000259" key="1">
    <source>
        <dbReference type="Pfam" id="PF09949"/>
    </source>
</evidence>
<dbReference type="GO" id="GO:0008195">
    <property type="term" value="F:phosphatidate phosphatase activity"/>
    <property type="evidence" value="ECO:0007669"/>
    <property type="project" value="InterPro"/>
</dbReference>
<proteinExistence type="predicted"/>
<protein>
    <submittedName>
        <fullName evidence="2">DUF2183 domain-containing protein</fullName>
    </submittedName>
</protein>
<dbReference type="Pfam" id="PF09949">
    <property type="entry name" value="APP1_cat"/>
    <property type="match status" value="1"/>
</dbReference>
<dbReference type="OrthoDB" id="9789875at2"/>
<organism evidence="2 3">
    <name type="scientific">Schaalia canis</name>
    <dbReference type="NCBI Taxonomy" id="100469"/>
    <lineage>
        <taxon>Bacteria</taxon>
        <taxon>Bacillati</taxon>
        <taxon>Actinomycetota</taxon>
        <taxon>Actinomycetes</taxon>
        <taxon>Actinomycetales</taxon>
        <taxon>Actinomycetaceae</taxon>
        <taxon>Schaalia</taxon>
    </lineage>
</organism>
<dbReference type="PANTHER" id="PTHR28208">
    <property type="entry name" value="PHOSPHATIDATE PHOSPHATASE APP1"/>
    <property type="match status" value="1"/>
</dbReference>
<accession>A0A3P1SDH1</accession>
<dbReference type="InterPro" id="IPR019236">
    <property type="entry name" value="APP1_cat"/>
</dbReference>
<keyword evidence="3" id="KW-1185">Reference proteome</keyword>
<name>A0A3P1SDH1_9ACTO</name>
<evidence type="ECO:0000313" key="3">
    <source>
        <dbReference type="Proteomes" id="UP000280444"/>
    </source>
</evidence>
<dbReference type="AlphaFoldDB" id="A0A3P1SDH1"/>
<evidence type="ECO:0000313" key="2">
    <source>
        <dbReference type="EMBL" id="RRC94795.1"/>
    </source>
</evidence>